<comment type="caution">
    <text evidence="3">The sequence shown here is derived from an EMBL/GenBank/DDBJ whole genome shotgun (WGS) entry which is preliminary data.</text>
</comment>
<reference evidence="3 4" key="1">
    <citation type="submission" date="2015-11" db="EMBL/GenBank/DDBJ databases">
        <title>Genomic Taxonomy of the Vibrionaceae.</title>
        <authorList>
            <person name="Gomez-Gil B."/>
            <person name="Enciso-Ibarra J."/>
        </authorList>
    </citation>
    <scope>NUCLEOTIDE SEQUENCE [LARGE SCALE GENOMIC DNA]</scope>
    <source>
        <strain evidence="3 4">CAIM 912</strain>
    </source>
</reference>
<dbReference type="PRINTS" id="PR00095">
    <property type="entry name" value="ANTSNTHASEI"/>
</dbReference>
<evidence type="ECO:0000259" key="1">
    <source>
        <dbReference type="Pfam" id="PF00425"/>
    </source>
</evidence>
<feature type="domain" description="Chorismate-utilising enzyme C-terminal" evidence="1">
    <location>
        <begin position="205"/>
        <end position="433"/>
    </location>
</feature>
<organism evidence="3 4">
    <name type="scientific">Enterovibrio coralii</name>
    <dbReference type="NCBI Taxonomy" id="294935"/>
    <lineage>
        <taxon>Bacteria</taxon>
        <taxon>Pseudomonadati</taxon>
        <taxon>Pseudomonadota</taxon>
        <taxon>Gammaproteobacteria</taxon>
        <taxon>Vibrionales</taxon>
        <taxon>Vibrionaceae</taxon>
        <taxon>Enterovibrio</taxon>
    </lineage>
</organism>
<dbReference type="AlphaFoldDB" id="A0A135I4Z8"/>
<name>A0A135I4Z8_9GAMM</name>
<dbReference type="Gene3D" id="3.60.120.10">
    <property type="entry name" value="Anthranilate synthase"/>
    <property type="match status" value="1"/>
</dbReference>
<dbReference type="PANTHER" id="PTHR11236">
    <property type="entry name" value="AMINOBENZOATE/ANTHRANILATE SYNTHASE"/>
    <property type="match status" value="1"/>
</dbReference>
<dbReference type="Proteomes" id="UP000070529">
    <property type="component" value="Unassembled WGS sequence"/>
</dbReference>
<accession>A0A135I4Z8</accession>
<dbReference type="PANTHER" id="PTHR11236:SF50">
    <property type="entry name" value="AMINODEOXYCHORISMATE SYNTHASE COMPONENT 1"/>
    <property type="match status" value="1"/>
</dbReference>
<dbReference type="InterPro" id="IPR019999">
    <property type="entry name" value="Anth_synth_I-like"/>
</dbReference>
<evidence type="ECO:0000313" key="4">
    <source>
        <dbReference type="Proteomes" id="UP000070529"/>
    </source>
</evidence>
<evidence type="ECO:0000259" key="2">
    <source>
        <dbReference type="Pfam" id="PF04715"/>
    </source>
</evidence>
<dbReference type="Pfam" id="PF00425">
    <property type="entry name" value="Chorismate_bind"/>
    <property type="match status" value="1"/>
</dbReference>
<sequence>MKTSNLNWASVQQDDLVEISTWLTSRRNEDFTFFLDSSYSADGNDHLSSKCRYSYIGINPIFGLLAYRDHVTLINVALGNKVTVPVAGPQEALEQLEALFQEYEQACNPHFPEREPQWFTGFSYEFGRNIVGSGDDSPQGKKPLFFAWLTADQVVIDWHRKQSTYWSVHAEGKALKERYRRLFVHTECSTHDTINSFDAKYLVSKDDFISSVEKIRTSIFEGDVYLTNMTHPFYFKSNENKVDIYQKLRRKNPAPFGAMVITPDVSILSSSPERFIYVNDGSISTEPIKGTRPRGVTPEQDKKNYLDLLDSVKEMAEHTMVVDLLRNEIGKICKYGSVNVEESFYIEKYKTVFQLVSRVAGKLLPETRLKDIIVETFPGGSITGSPKYSAMNIIDSLEGYNREYYTGCLGRRSVSGESIDLSILIRSIFFDGNDA</sequence>
<gene>
    <name evidence="3" type="ORF">ATN88_07535</name>
</gene>
<dbReference type="STRING" id="294935.ATN88_07535"/>
<evidence type="ECO:0000313" key="3">
    <source>
        <dbReference type="EMBL" id="KXF80529.1"/>
    </source>
</evidence>
<dbReference type="GO" id="GO:0046820">
    <property type="term" value="F:4-amino-4-deoxychorismate synthase activity"/>
    <property type="evidence" value="ECO:0007669"/>
    <property type="project" value="TreeGrafter"/>
</dbReference>
<dbReference type="EMBL" id="LNTY01000050">
    <property type="protein sequence ID" value="KXF80529.1"/>
    <property type="molecule type" value="Genomic_DNA"/>
</dbReference>
<evidence type="ECO:0008006" key="5">
    <source>
        <dbReference type="Google" id="ProtNLM"/>
    </source>
</evidence>
<dbReference type="Pfam" id="PF04715">
    <property type="entry name" value="Anth_synt_I_N"/>
    <property type="match status" value="1"/>
</dbReference>
<dbReference type="InterPro" id="IPR015890">
    <property type="entry name" value="Chorismate_C"/>
</dbReference>
<protein>
    <recommendedName>
        <fullName evidence="5">Aminobenzoate synthetase</fullName>
    </recommendedName>
</protein>
<proteinExistence type="predicted"/>
<dbReference type="OrthoDB" id="9803598at2"/>
<dbReference type="GO" id="GO:0000162">
    <property type="term" value="P:L-tryptophan biosynthetic process"/>
    <property type="evidence" value="ECO:0007669"/>
    <property type="project" value="TreeGrafter"/>
</dbReference>
<dbReference type="RefSeq" id="WP_067419018.1">
    <property type="nucleotide sequence ID" value="NZ_LNTY01000050.1"/>
</dbReference>
<dbReference type="SUPFAM" id="SSF56322">
    <property type="entry name" value="ADC synthase"/>
    <property type="match status" value="1"/>
</dbReference>
<keyword evidence="4" id="KW-1185">Reference proteome</keyword>
<dbReference type="InterPro" id="IPR005801">
    <property type="entry name" value="ADC_synthase"/>
</dbReference>
<dbReference type="InterPro" id="IPR006805">
    <property type="entry name" value="Anth_synth_I_N"/>
</dbReference>
<feature type="domain" description="Anthranilate synthase component I N-terminal" evidence="2">
    <location>
        <begin position="26"/>
        <end position="132"/>
    </location>
</feature>